<proteinExistence type="predicted"/>
<dbReference type="InterPro" id="IPR042099">
    <property type="entry name" value="ANL_N_sf"/>
</dbReference>
<dbReference type="EMBL" id="KN731333">
    <property type="protein sequence ID" value="KIH60048.1"/>
    <property type="molecule type" value="Genomic_DNA"/>
</dbReference>
<organism evidence="1 2">
    <name type="scientific">Ancylostoma duodenale</name>
    <dbReference type="NCBI Taxonomy" id="51022"/>
    <lineage>
        <taxon>Eukaryota</taxon>
        <taxon>Metazoa</taxon>
        <taxon>Ecdysozoa</taxon>
        <taxon>Nematoda</taxon>
        <taxon>Chromadorea</taxon>
        <taxon>Rhabditida</taxon>
        <taxon>Rhabditina</taxon>
        <taxon>Rhabditomorpha</taxon>
        <taxon>Strongyloidea</taxon>
        <taxon>Ancylostomatidae</taxon>
        <taxon>Ancylostomatinae</taxon>
        <taxon>Ancylostoma</taxon>
    </lineage>
</organism>
<dbReference type="AlphaFoldDB" id="A0A0C2CT38"/>
<reference evidence="1 2" key="1">
    <citation type="submission" date="2013-12" db="EMBL/GenBank/DDBJ databases">
        <title>Draft genome of the parsitic nematode Ancylostoma duodenale.</title>
        <authorList>
            <person name="Mitreva M."/>
        </authorList>
    </citation>
    <scope>NUCLEOTIDE SEQUENCE [LARGE SCALE GENOMIC DNA]</scope>
    <source>
        <strain evidence="1 2">Zhejiang</strain>
    </source>
</reference>
<dbReference type="OrthoDB" id="10253869at2759"/>
<dbReference type="Proteomes" id="UP000054047">
    <property type="component" value="Unassembled WGS sequence"/>
</dbReference>
<evidence type="ECO:0000313" key="1">
    <source>
        <dbReference type="EMBL" id="KIH60048.1"/>
    </source>
</evidence>
<protein>
    <submittedName>
        <fullName evidence="1">Uncharacterized protein</fullName>
    </submittedName>
</protein>
<gene>
    <name evidence="1" type="ORF">ANCDUO_09710</name>
</gene>
<sequence>MAKKRALIYCEYFNICLSFSGTTSQKSKIVAHGSASAHRLCTQYLDVLMAHLIEMVSECRTHLLVTSGLHTVDAWSLLMYSLISDQTLIITESNSDVWAVSSLDRIAELIRLYDVALITSNAQFLKSFVKYETEKLYGINSLKVVSYSGAPLPISVAKKFHEANGASIVHCKRDYISRLSKTSIGLVEYFSIVSPLLENALLDHPSVEDVVVAVMNDELTAGVVVKEDVPPPTLEELNEHIVGRYLYSCSCE</sequence>
<dbReference type="SUPFAM" id="SSF56801">
    <property type="entry name" value="Acetyl-CoA synthetase-like"/>
    <property type="match status" value="1"/>
</dbReference>
<evidence type="ECO:0000313" key="2">
    <source>
        <dbReference type="Proteomes" id="UP000054047"/>
    </source>
</evidence>
<dbReference type="Gene3D" id="3.40.50.12780">
    <property type="entry name" value="N-terminal domain of ligase-like"/>
    <property type="match status" value="1"/>
</dbReference>
<name>A0A0C2CT38_9BILA</name>
<keyword evidence="2" id="KW-1185">Reference proteome</keyword>
<accession>A0A0C2CT38</accession>